<feature type="region of interest" description="Disordered" evidence="11">
    <location>
        <begin position="658"/>
        <end position="679"/>
    </location>
</feature>
<name>A0A9N9G8P9_FUNMO</name>
<comment type="pathway">
    <text evidence="2 10">Protein modification; protein glycosylation.</text>
</comment>
<evidence type="ECO:0000256" key="2">
    <source>
        <dbReference type="ARBA" id="ARBA00004922"/>
    </source>
</evidence>
<proteinExistence type="inferred from homology"/>
<evidence type="ECO:0000256" key="5">
    <source>
        <dbReference type="ARBA" id="ARBA00022679"/>
    </source>
</evidence>
<dbReference type="Proteomes" id="UP000789375">
    <property type="component" value="Unassembled WGS sequence"/>
</dbReference>
<sequence>MNKQQMLGSSKLAENHEPIYKDYRDSIVESPAVRWFNWLEKSNLEKWSAIISLLFGIYVRWTVGLHPYSGQNTPPKYGDYEAQRHWMELTLHVPIDQWYYYDFEWWGLDYPPLTAYVSWICGKIGSLFNPEWFVLDTSRGLENEENKLFMRSSVLVLEYLIYIPSVFVFVNWWFANESWKRRGLAILFILLQPALILIDHGHFQYNSVMLGLTIWALNCFFFDYDVLGSIFFCLALSFKQMALYFAPAIFAYLLGKCIKNNRKGIILFVKLGVTVVITFAIVFFPFLDSVEHISQVITRLFPFQRGLYEDKLHFILLAILPSCLHLGSNPDKRRLVYCLANSALAFFMFSFQVHEKSILLPALPITLLILDEPFWSSWFNNVAVFSLFPLLKREHLILPYFVVWLMWNWMGSFVQQNVEPIILKYISWASYFMMAAIHFLEFNITPPKRYPDLYTVLNLTSDISLYTEYHDLQEEIKQVIIAFVKFMDEDHIIDGEGYYLLCSKNKSITDSNKNNASILRDVSLEDSAGMPKSSNNAVNQEMLQQVTARTNNLPVENRDTRKGATSTISNLPRSNENTRTPLLVNRDTIQGFEENTYITPFYNQKHVQKPVDSAYATLFNYRESTYTTPIDNRGHMQGFENRKYSEFMADSHGAQFEYQENSDNASRTSSRGSSQESFIRGIRTSQNSLESTSSLDFGSQTISGISKSQFTMPRNQISNISYSTDDLGDDGESLTQNSTSTNLLNETIEDCEDSNTIIR</sequence>
<evidence type="ECO:0000313" key="12">
    <source>
        <dbReference type="EMBL" id="CAG8584841.1"/>
    </source>
</evidence>
<dbReference type="PANTHER" id="PTHR12413">
    <property type="entry name" value="DOLICHYL GLYCOSYLTRANSFERASE"/>
    <property type="match status" value="1"/>
</dbReference>
<feature type="transmembrane region" description="Helical" evidence="10">
    <location>
        <begin position="229"/>
        <end position="253"/>
    </location>
</feature>
<dbReference type="EC" id="2.4.1.-" evidence="10"/>
<comment type="similarity">
    <text evidence="3 10">Belongs to the ALG6/ALG8 glucosyltransferase family.</text>
</comment>
<gene>
    <name evidence="12" type="ORF">FMOSSE_LOCUS8136</name>
</gene>
<evidence type="ECO:0000256" key="6">
    <source>
        <dbReference type="ARBA" id="ARBA00022692"/>
    </source>
</evidence>
<dbReference type="InterPro" id="IPR004856">
    <property type="entry name" value="Glyco_trans_ALG6/ALG8"/>
</dbReference>
<evidence type="ECO:0000256" key="1">
    <source>
        <dbReference type="ARBA" id="ARBA00004477"/>
    </source>
</evidence>
<evidence type="ECO:0000256" key="11">
    <source>
        <dbReference type="SAM" id="MobiDB-lite"/>
    </source>
</evidence>
<feature type="compositionally biased region" description="Low complexity" evidence="11">
    <location>
        <begin position="662"/>
        <end position="677"/>
    </location>
</feature>
<feature type="transmembrane region" description="Helical" evidence="10">
    <location>
        <begin position="181"/>
        <end position="198"/>
    </location>
</feature>
<dbReference type="EMBL" id="CAJVPP010002045">
    <property type="protein sequence ID" value="CAG8584841.1"/>
    <property type="molecule type" value="Genomic_DNA"/>
</dbReference>
<evidence type="ECO:0000256" key="7">
    <source>
        <dbReference type="ARBA" id="ARBA00022824"/>
    </source>
</evidence>
<dbReference type="AlphaFoldDB" id="A0A9N9G8P9"/>
<feature type="compositionally biased region" description="Polar residues" evidence="11">
    <location>
        <begin position="563"/>
        <end position="578"/>
    </location>
</feature>
<protein>
    <recommendedName>
        <fullName evidence="10">Alpha-1,3-glucosyltransferase</fullName>
        <ecNumber evidence="10">2.4.1.-</ecNumber>
    </recommendedName>
</protein>
<comment type="subcellular location">
    <subcellularLocation>
        <location evidence="1 10">Endoplasmic reticulum membrane</location>
        <topology evidence="1 10">Multi-pass membrane protein</topology>
    </subcellularLocation>
</comment>
<feature type="transmembrane region" description="Helical" evidence="10">
    <location>
        <begin position="335"/>
        <end position="354"/>
    </location>
</feature>
<evidence type="ECO:0000256" key="10">
    <source>
        <dbReference type="RuleBase" id="RU363110"/>
    </source>
</evidence>
<keyword evidence="6 10" id="KW-0812">Transmembrane</keyword>
<feature type="transmembrane region" description="Helical" evidence="10">
    <location>
        <begin position="265"/>
        <end position="287"/>
    </location>
</feature>
<feature type="transmembrane region" description="Helical" evidence="10">
    <location>
        <begin position="154"/>
        <end position="175"/>
    </location>
</feature>
<keyword evidence="7 10" id="KW-0256">Endoplasmic reticulum</keyword>
<evidence type="ECO:0000256" key="3">
    <source>
        <dbReference type="ARBA" id="ARBA00008715"/>
    </source>
</evidence>
<evidence type="ECO:0000313" key="13">
    <source>
        <dbReference type="Proteomes" id="UP000789375"/>
    </source>
</evidence>
<dbReference type="GO" id="GO:0005789">
    <property type="term" value="C:endoplasmic reticulum membrane"/>
    <property type="evidence" value="ECO:0007669"/>
    <property type="project" value="UniProtKB-SubCell"/>
</dbReference>
<dbReference type="PANTHER" id="PTHR12413:SF1">
    <property type="entry name" value="DOLICHYL PYROPHOSPHATE MAN9GLCNAC2 ALPHA-1,3-GLUCOSYLTRANSFERASE"/>
    <property type="match status" value="1"/>
</dbReference>
<comment type="caution">
    <text evidence="12">The sequence shown here is derived from an EMBL/GenBank/DDBJ whole genome shotgun (WGS) entry which is preliminary data.</text>
</comment>
<keyword evidence="8 10" id="KW-1133">Transmembrane helix</keyword>
<reference evidence="12" key="1">
    <citation type="submission" date="2021-06" db="EMBL/GenBank/DDBJ databases">
        <authorList>
            <person name="Kallberg Y."/>
            <person name="Tangrot J."/>
            <person name="Rosling A."/>
        </authorList>
    </citation>
    <scope>NUCLEOTIDE SEQUENCE</scope>
    <source>
        <strain evidence="12">87-6 pot B 2015</strain>
    </source>
</reference>
<keyword evidence="13" id="KW-1185">Reference proteome</keyword>
<keyword evidence="9 10" id="KW-0472">Membrane</keyword>
<accession>A0A9N9G8P9</accession>
<feature type="region of interest" description="Disordered" evidence="11">
    <location>
        <begin position="556"/>
        <end position="578"/>
    </location>
</feature>
<organism evidence="12 13">
    <name type="scientific">Funneliformis mosseae</name>
    <name type="common">Endomycorrhizal fungus</name>
    <name type="synonym">Glomus mosseae</name>
    <dbReference type="NCBI Taxonomy" id="27381"/>
    <lineage>
        <taxon>Eukaryota</taxon>
        <taxon>Fungi</taxon>
        <taxon>Fungi incertae sedis</taxon>
        <taxon>Mucoromycota</taxon>
        <taxon>Glomeromycotina</taxon>
        <taxon>Glomeromycetes</taxon>
        <taxon>Glomerales</taxon>
        <taxon>Glomeraceae</taxon>
        <taxon>Funneliformis</taxon>
    </lineage>
</organism>
<dbReference type="Pfam" id="PF03155">
    <property type="entry name" value="Alg6_Alg8"/>
    <property type="match status" value="2"/>
</dbReference>
<feature type="transmembrane region" description="Helical" evidence="10">
    <location>
        <begin position="398"/>
        <end position="415"/>
    </location>
</feature>
<dbReference type="GO" id="GO:0042281">
    <property type="term" value="F:dolichyl pyrophosphate Man9GlcNAc2 alpha-1,3-glucosyltransferase activity"/>
    <property type="evidence" value="ECO:0007669"/>
    <property type="project" value="TreeGrafter"/>
</dbReference>
<evidence type="ECO:0000256" key="9">
    <source>
        <dbReference type="ARBA" id="ARBA00023136"/>
    </source>
</evidence>
<evidence type="ECO:0000256" key="4">
    <source>
        <dbReference type="ARBA" id="ARBA00022676"/>
    </source>
</evidence>
<evidence type="ECO:0000256" key="8">
    <source>
        <dbReference type="ARBA" id="ARBA00022989"/>
    </source>
</evidence>
<keyword evidence="5 10" id="KW-0808">Transferase</keyword>
<feature type="transmembrane region" description="Helical" evidence="10">
    <location>
        <begin position="421"/>
        <end position="440"/>
    </location>
</feature>
<keyword evidence="4 10" id="KW-0328">Glycosyltransferase</keyword>
<feature type="transmembrane region" description="Helical" evidence="10">
    <location>
        <begin position="312"/>
        <end position="328"/>
    </location>
</feature>